<reference evidence="4" key="2">
    <citation type="submission" date="2017-10" db="EMBL/GenBank/DDBJ databases">
        <title>Blattella germanica JHAMT expression parallels JH biosynthesis in Blattella germanica.</title>
        <authorList>
            <person name="Dominguez C.V."/>
            <person name="Maestro J.L."/>
        </authorList>
    </citation>
    <scope>NUCLEOTIDE SEQUENCE</scope>
    <source>
        <tissue evidence="4">Corpora allata</tissue>
    </source>
</reference>
<dbReference type="EMBL" id="LT716988">
    <property type="protein sequence ID" value="SIW59357.1"/>
    <property type="molecule type" value="mRNA"/>
</dbReference>
<dbReference type="PANTHER" id="PTHR43861:SF1">
    <property type="entry name" value="TRANS-ACONITATE 2-METHYLTRANSFERASE"/>
    <property type="match status" value="1"/>
</dbReference>
<dbReference type="SUPFAM" id="SSF53335">
    <property type="entry name" value="S-adenosyl-L-methionine-dependent methyltransferases"/>
    <property type="match status" value="1"/>
</dbReference>
<reference evidence="4" key="1">
    <citation type="submission" date="2017-01" db="EMBL/GenBank/DDBJ databases">
        <authorList>
            <person name="Mah S.A."/>
            <person name="Swanson W.J."/>
            <person name="Moy G.W."/>
            <person name="Vacquier V.D."/>
        </authorList>
    </citation>
    <scope>NUCLEOTIDE SEQUENCE</scope>
    <source>
        <tissue evidence="4">Corpora allata</tissue>
    </source>
</reference>
<gene>
    <name evidence="4" type="primary">JHAMT</name>
</gene>
<dbReference type="Pfam" id="PF08241">
    <property type="entry name" value="Methyltransf_11"/>
    <property type="match status" value="1"/>
</dbReference>
<evidence type="ECO:0000313" key="4">
    <source>
        <dbReference type="EMBL" id="SIW59359.1"/>
    </source>
</evidence>
<feature type="domain" description="Methyltransferase type 11" evidence="1">
    <location>
        <begin position="39"/>
        <end position="139"/>
    </location>
</feature>
<dbReference type="InterPro" id="IPR029063">
    <property type="entry name" value="SAM-dependent_MTases_sf"/>
</dbReference>
<dbReference type="PANTHER" id="PTHR43861">
    <property type="entry name" value="TRANS-ACONITATE 2-METHYLTRANSFERASE-RELATED"/>
    <property type="match status" value="1"/>
</dbReference>
<dbReference type="Gene3D" id="3.40.50.150">
    <property type="entry name" value="Vaccinia Virus protein VP39"/>
    <property type="match status" value="1"/>
</dbReference>
<accession>A0A2C8C2A6</accession>
<organism evidence="4">
    <name type="scientific">Blattella germanica</name>
    <name type="common">German cockroach</name>
    <name type="synonym">Blatta germanica</name>
    <dbReference type="NCBI Taxonomy" id="6973"/>
    <lineage>
        <taxon>Eukaryota</taxon>
        <taxon>Metazoa</taxon>
        <taxon>Ecdysozoa</taxon>
        <taxon>Arthropoda</taxon>
        <taxon>Hexapoda</taxon>
        <taxon>Insecta</taxon>
        <taxon>Pterygota</taxon>
        <taxon>Neoptera</taxon>
        <taxon>Polyneoptera</taxon>
        <taxon>Dictyoptera</taxon>
        <taxon>Blattodea</taxon>
        <taxon>Blaberoidea</taxon>
        <taxon>Blattellidae</taxon>
        <taxon>Blattella</taxon>
    </lineage>
</organism>
<dbReference type="EMBL" id="LT716989">
    <property type="protein sequence ID" value="SIW59358.1"/>
    <property type="molecule type" value="mRNA"/>
</dbReference>
<dbReference type="SMR" id="A0A2C8C2A6"/>
<dbReference type="GO" id="GO:0008757">
    <property type="term" value="F:S-adenosylmethionine-dependent methyltransferase activity"/>
    <property type="evidence" value="ECO:0007669"/>
    <property type="project" value="InterPro"/>
</dbReference>
<name>A0A2C8C2A6_BLAGE</name>
<keyword evidence="4" id="KW-0489">Methyltransferase</keyword>
<sequence>MNNPHLYNSAHGLQQKDVEQVLSDYLDKMNWKPGSRIMDIGCGPGYITSKMLMPRLPQDFETLLAVDLSHDMIQYAKNTYIHPKLNFMQLDIETENINNDLCSPGFDKIFSFFCLHFVVDQRRAFNNISRLLRPGGEVLVLLVTTCSLFDVYSLQSKKSKWSQYLKDVQKYTSPFHTLSDAKEEFKRITKDANLSLLKCELKPNRHNYPSFAILQDSLQAINPFISNVPDELHDEFMKDVISEAEKIEKEGKNNNGKYSFSYEILVAHLRKS</sequence>
<dbReference type="EMBL" id="LT716990">
    <property type="protein sequence ID" value="SIW59359.1"/>
    <property type="molecule type" value="mRNA"/>
</dbReference>
<evidence type="ECO:0000313" key="2">
    <source>
        <dbReference type="EMBL" id="SIW59357.1"/>
    </source>
</evidence>
<dbReference type="CDD" id="cd02440">
    <property type="entry name" value="AdoMet_MTases"/>
    <property type="match status" value="1"/>
</dbReference>
<dbReference type="InterPro" id="IPR013216">
    <property type="entry name" value="Methyltransf_11"/>
</dbReference>
<proteinExistence type="evidence at transcript level"/>
<dbReference type="BRENDA" id="2.1.1.325">
    <property type="organism ID" value="875"/>
</dbReference>
<evidence type="ECO:0000259" key="1">
    <source>
        <dbReference type="Pfam" id="PF08241"/>
    </source>
</evidence>
<keyword evidence="4" id="KW-0808">Transferase</keyword>
<evidence type="ECO:0000313" key="3">
    <source>
        <dbReference type="EMBL" id="SIW59358.1"/>
    </source>
</evidence>
<protein>
    <submittedName>
        <fullName evidence="2">Juvenile hormone acid O-methyltransferase isoform A</fullName>
    </submittedName>
    <submittedName>
        <fullName evidence="3">Juvenile hormone acid O-methyltransferase isoform B</fullName>
    </submittedName>
    <submittedName>
        <fullName evidence="4">Juvenile hormone acid O-methyltransferase isoform C</fullName>
    </submittedName>
</protein>
<dbReference type="GO" id="GO:0032259">
    <property type="term" value="P:methylation"/>
    <property type="evidence" value="ECO:0007669"/>
    <property type="project" value="UniProtKB-KW"/>
</dbReference>
<dbReference type="AlphaFoldDB" id="A0A2C8C2A6"/>